<evidence type="ECO:0008006" key="5">
    <source>
        <dbReference type="Google" id="ProtNLM"/>
    </source>
</evidence>
<dbReference type="EMBL" id="LGZN01000113">
    <property type="protein sequence ID" value="KNF60522.1"/>
    <property type="molecule type" value="Genomic_DNA"/>
</dbReference>
<organism evidence="2 3">
    <name type="scientific">Escherichia coli</name>
    <dbReference type="NCBI Taxonomy" id="562"/>
    <lineage>
        <taxon>Bacteria</taxon>
        <taxon>Pseudomonadati</taxon>
        <taxon>Pseudomonadota</taxon>
        <taxon>Gammaproteobacteria</taxon>
        <taxon>Enterobacterales</taxon>
        <taxon>Enterobacteriaceae</taxon>
        <taxon>Escherichia</taxon>
    </lineage>
</organism>
<dbReference type="PATRIC" id="fig|562.7396.peg.569"/>
<dbReference type="EMBL" id="BFXY01000153">
    <property type="protein sequence ID" value="GDH60455.1"/>
    <property type="molecule type" value="Genomic_DNA"/>
</dbReference>
<gene>
    <name evidence="1" type="ORF">BvCmsKKP061_04623</name>
    <name evidence="2" type="ORF">WR15_27205</name>
</gene>
<evidence type="ECO:0000313" key="4">
    <source>
        <dbReference type="Proteomes" id="UP000303027"/>
    </source>
</evidence>
<reference evidence="2 3" key="1">
    <citation type="submission" date="2015-07" db="EMBL/GenBank/DDBJ databases">
        <title>Genome sequences of 64 non-O157:H7 Shiga toxin-producing Escherichia coli strains.</title>
        <authorList>
            <person name="Gonzalez-Escalona N."/>
            <person name="Toro M."/>
            <person name="Timme R."/>
            <person name="Payne J."/>
        </authorList>
    </citation>
    <scope>NUCLEOTIDE SEQUENCE [LARGE SCALE GENOMIC DNA]</scope>
    <source>
        <strain evidence="2 3">CFSAN026843</strain>
    </source>
</reference>
<dbReference type="Proteomes" id="UP000037564">
    <property type="component" value="Unassembled WGS sequence"/>
</dbReference>
<sequence length="277" mass="30177">MAELTKEQLIEEAKLKIAIAKCHPNSGMAQVEGELFKIALASLEAEPIGTFHIVEQQVDGTSYYIKDGEWPIDTGIIEVYAASPMTVVLNDVSGPLALAYKELTPAIMRNHIAVFERYGITPNDSITTIHALRIALDGIERSDAMLHGRQPCHQITASMAKAIALKLGAELNNEEAEIFADGYNTAMLHAENFRENKNSSTNNFRITSETSTNSPAIPDEVLSAILKVARLRADFDASEGDRRGIGGCLDEAEQELIVTINKYASQIAVEAIQGAHQ</sequence>
<evidence type="ECO:0000313" key="1">
    <source>
        <dbReference type="EMBL" id="GDH60455.1"/>
    </source>
</evidence>
<dbReference type="AlphaFoldDB" id="A0A0C2B2W2"/>
<evidence type="ECO:0000313" key="2">
    <source>
        <dbReference type="EMBL" id="KNF60522.1"/>
    </source>
</evidence>
<dbReference type="Proteomes" id="UP000303027">
    <property type="component" value="Unassembled WGS sequence"/>
</dbReference>
<name>A0A0C2B2W2_ECOLX</name>
<proteinExistence type="predicted"/>
<evidence type="ECO:0000313" key="3">
    <source>
        <dbReference type="Proteomes" id="UP000037564"/>
    </source>
</evidence>
<accession>A0A0C2B2W2</accession>
<reference evidence="1 4" key="2">
    <citation type="submission" date="2018-04" db="EMBL/GenBank/DDBJ databases">
        <title>Large scale genomics of bovine and human commensal E. coli to reveal the emerging process of EHEC.</title>
        <authorList>
            <person name="Arimizu Y."/>
            <person name="Ogura Y."/>
        </authorList>
    </citation>
    <scope>NUCLEOTIDE SEQUENCE [LARGE SCALE GENOMIC DNA]</scope>
    <source>
        <strain evidence="1 4">KK-P061</strain>
    </source>
</reference>
<comment type="caution">
    <text evidence="2">The sequence shown here is derived from an EMBL/GenBank/DDBJ whole genome shotgun (WGS) entry which is preliminary data.</text>
</comment>
<protein>
    <recommendedName>
        <fullName evidence="5">DUF551 domain-containing protein</fullName>
    </recommendedName>
</protein>